<evidence type="ECO:0008006" key="7">
    <source>
        <dbReference type="Google" id="ProtNLM"/>
    </source>
</evidence>
<keyword evidence="3 4" id="KW-0460">Magnesium</keyword>
<comment type="cofactor">
    <cofactor evidence="4">
        <name>Mg(2+)</name>
        <dbReference type="ChEBI" id="CHEBI:18420"/>
    </cofactor>
</comment>
<dbReference type="InterPro" id="IPR020583">
    <property type="entry name" value="Inositol_monoP_metal-BS"/>
</dbReference>
<dbReference type="CDD" id="cd01637">
    <property type="entry name" value="IMPase_like"/>
    <property type="match status" value="1"/>
</dbReference>
<evidence type="ECO:0000256" key="4">
    <source>
        <dbReference type="PIRSR" id="PIRSR600760-2"/>
    </source>
</evidence>
<dbReference type="InterPro" id="IPR000760">
    <property type="entry name" value="Inositol_monophosphatase-like"/>
</dbReference>
<dbReference type="Proteomes" id="UP000176803">
    <property type="component" value="Unassembled WGS sequence"/>
</dbReference>
<dbReference type="AlphaFoldDB" id="A0A1F7HZU5"/>
<dbReference type="PANTHER" id="PTHR20854:SF4">
    <property type="entry name" value="INOSITOL-1-MONOPHOSPHATASE-RELATED"/>
    <property type="match status" value="1"/>
</dbReference>
<dbReference type="GO" id="GO:0046872">
    <property type="term" value="F:metal ion binding"/>
    <property type="evidence" value="ECO:0007669"/>
    <property type="project" value="UniProtKB-KW"/>
</dbReference>
<feature type="binding site" evidence="4">
    <location>
        <position position="213"/>
    </location>
    <ligand>
        <name>Mg(2+)</name>
        <dbReference type="ChEBI" id="CHEBI:18420"/>
        <label>1</label>
        <note>catalytic</note>
    </ligand>
</feature>
<dbReference type="EMBL" id="MGAC01000058">
    <property type="protein sequence ID" value="OGK36658.1"/>
    <property type="molecule type" value="Genomic_DNA"/>
</dbReference>
<reference evidence="5 6" key="1">
    <citation type="journal article" date="2016" name="Nat. Commun.">
        <title>Thousands of microbial genomes shed light on interconnected biogeochemical processes in an aquifer system.</title>
        <authorList>
            <person name="Anantharaman K."/>
            <person name="Brown C.T."/>
            <person name="Hug L.A."/>
            <person name="Sharon I."/>
            <person name="Castelle C.J."/>
            <person name="Probst A.J."/>
            <person name="Thomas B.C."/>
            <person name="Singh A."/>
            <person name="Wilkins M.J."/>
            <person name="Karaoz U."/>
            <person name="Brodie E.L."/>
            <person name="Williams K.H."/>
            <person name="Hubbard S.S."/>
            <person name="Banfield J.F."/>
        </authorList>
    </citation>
    <scope>NUCLEOTIDE SEQUENCE [LARGE SCALE GENOMIC DNA]</scope>
</reference>
<dbReference type="GO" id="GO:0006020">
    <property type="term" value="P:inositol metabolic process"/>
    <property type="evidence" value="ECO:0007669"/>
    <property type="project" value="TreeGrafter"/>
</dbReference>
<feature type="binding site" evidence="4">
    <location>
        <position position="88"/>
    </location>
    <ligand>
        <name>Mg(2+)</name>
        <dbReference type="ChEBI" id="CHEBI:18420"/>
        <label>1</label>
        <note>catalytic</note>
    </ligand>
</feature>
<dbReference type="PRINTS" id="PR00377">
    <property type="entry name" value="IMPHPHTASES"/>
</dbReference>
<organism evidence="5 6">
    <name type="scientific">Candidatus Roizmanbacteria bacterium RIFCSPHIGHO2_12_FULL_41_11</name>
    <dbReference type="NCBI Taxonomy" id="1802052"/>
    <lineage>
        <taxon>Bacteria</taxon>
        <taxon>Candidatus Roizmaniibacteriota</taxon>
    </lineage>
</organism>
<evidence type="ECO:0000313" key="5">
    <source>
        <dbReference type="EMBL" id="OGK36658.1"/>
    </source>
</evidence>
<evidence type="ECO:0000256" key="2">
    <source>
        <dbReference type="ARBA" id="ARBA00022801"/>
    </source>
</evidence>
<sequence>MIDIMTEAARAGGKVLLSYFQKELQISHKTSHQNLVTQADVESQKIIQATIVKLMKAKGYQEEEIGFIGEEGNLRVKGKFTFVIDPLDGTSNFASGIEFFGVYIALLVDRELQAGVMYAPVFDEIYFAQKDKGAYKEKNSRVNKLELAVKPLKEQILGTYFTSDTKKRDNTNKKVFQLAKHLRGLRCYGGISGIMLLENYCNIYVEGSPKLWDVAAEKIVVEEAGGKVGDWNGQEISLHIDQPHQSHEVIVCHPSQIKEIVRLMNA</sequence>
<proteinExistence type="predicted"/>
<dbReference type="SUPFAM" id="SSF56655">
    <property type="entry name" value="Carbohydrate phosphatase"/>
    <property type="match status" value="1"/>
</dbReference>
<gene>
    <name evidence="5" type="ORF">A3F03_00945</name>
</gene>
<protein>
    <recommendedName>
        <fullName evidence="7">Inositol-phosphate phosphatase</fullName>
    </recommendedName>
</protein>
<evidence type="ECO:0000256" key="3">
    <source>
        <dbReference type="ARBA" id="ARBA00022842"/>
    </source>
</evidence>
<dbReference type="GO" id="GO:0008934">
    <property type="term" value="F:inositol monophosphate 1-phosphatase activity"/>
    <property type="evidence" value="ECO:0007669"/>
    <property type="project" value="TreeGrafter"/>
</dbReference>
<comment type="caution">
    <text evidence="5">The sequence shown here is derived from an EMBL/GenBank/DDBJ whole genome shotgun (WGS) entry which is preliminary data.</text>
</comment>
<accession>A0A1F7HZU5</accession>
<dbReference type="PANTHER" id="PTHR20854">
    <property type="entry name" value="INOSITOL MONOPHOSPHATASE"/>
    <property type="match status" value="1"/>
</dbReference>
<dbReference type="Gene3D" id="3.40.190.80">
    <property type="match status" value="1"/>
</dbReference>
<keyword evidence="2" id="KW-0378">Hydrolase</keyword>
<dbReference type="PROSITE" id="PS00629">
    <property type="entry name" value="IMP_1"/>
    <property type="match status" value="1"/>
</dbReference>
<dbReference type="Gene3D" id="3.30.540.10">
    <property type="entry name" value="Fructose-1,6-Bisphosphatase, subunit A, domain 1"/>
    <property type="match status" value="1"/>
</dbReference>
<dbReference type="Pfam" id="PF00459">
    <property type="entry name" value="Inositol_P"/>
    <property type="match status" value="1"/>
</dbReference>
<dbReference type="GO" id="GO:0007165">
    <property type="term" value="P:signal transduction"/>
    <property type="evidence" value="ECO:0007669"/>
    <property type="project" value="TreeGrafter"/>
</dbReference>
<name>A0A1F7HZU5_9BACT</name>
<keyword evidence="1 4" id="KW-0479">Metal-binding</keyword>
<feature type="binding site" evidence="4">
    <location>
        <position position="85"/>
    </location>
    <ligand>
        <name>Mg(2+)</name>
        <dbReference type="ChEBI" id="CHEBI:18420"/>
        <label>1</label>
        <note>catalytic</note>
    </ligand>
</feature>
<feature type="binding site" evidence="4">
    <location>
        <position position="70"/>
    </location>
    <ligand>
        <name>Mg(2+)</name>
        <dbReference type="ChEBI" id="CHEBI:18420"/>
        <label>1</label>
        <note>catalytic</note>
    </ligand>
</feature>
<evidence type="ECO:0000256" key="1">
    <source>
        <dbReference type="ARBA" id="ARBA00022723"/>
    </source>
</evidence>
<evidence type="ECO:0000313" key="6">
    <source>
        <dbReference type="Proteomes" id="UP000176803"/>
    </source>
</evidence>
<feature type="binding site" evidence="4">
    <location>
        <position position="87"/>
    </location>
    <ligand>
        <name>Mg(2+)</name>
        <dbReference type="ChEBI" id="CHEBI:18420"/>
        <label>1</label>
        <note>catalytic</note>
    </ligand>
</feature>